<evidence type="ECO:0000256" key="1">
    <source>
        <dbReference type="ARBA" id="ARBA00007177"/>
    </source>
</evidence>
<dbReference type="GO" id="GO:0005737">
    <property type="term" value="C:cytoplasm"/>
    <property type="evidence" value="ECO:0007669"/>
    <property type="project" value="UniProtKB-SubCell"/>
</dbReference>
<keyword evidence="2 3" id="KW-0143">Chaperone</keyword>
<dbReference type="EMBL" id="VIGC01000030">
    <property type="protein sequence ID" value="TQE93932.1"/>
    <property type="molecule type" value="Genomic_DNA"/>
</dbReference>
<comment type="function">
    <text evidence="3">Required for maturation of urease via the functional incorporation of the urease nickel metallocenter.</text>
</comment>
<dbReference type="HAMAP" id="MF_01384">
    <property type="entry name" value="UreD"/>
    <property type="match status" value="1"/>
</dbReference>
<dbReference type="OrthoDB" id="9807968at2"/>
<name>A0A540VB14_9CHLR</name>
<accession>A0A540VB14</accession>
<keyword evidence="3" id="KW-0996">Nickel insertion</keyword>
<evidence type="ECO:0000256" key="3">
    <source>
        <dbReference type="HAMAP-Rule" id="MF_01384"/>
    </source>
</evidence>
<comment type="subunit">
    <text evidence="3">UreD, UreF and UreG form a complex that acts as a GTP-hydrolysis-dependent molecular chaperone, activating the urease apoprotein by helping to assemble the nickel containing metallocenter of UreC. The UreE protein probably delivers the nickel.</text>
</comment>
<evidence type="ECO:0000313" key="4">
    <source>
        <dbReference type="EMBL" id="TQE93932.1"/>
    </source>
</evidence>
<dbReference type="Proteomes" id="UP000317371">
    <property type="component" value="Unassembled WGS sequence"/>
</dbReference>
<dbReference type="InterPro" id="IPR002669">
    <property type="entry name" value="UreD"/>
</dbReference>
<comment type="caution">
    <text evidence="4">The sequence shown here is derived from an EMBL/GenBank/DDBJ whole genome shotgun (WGS) entry which is preliminary data.</text>
</comment>
<organism evidence="4 5">
    <name type="scientific">Litorilinea aerophila</name>
    <dbReference type="NCBI Taxonomy" id="1204385"/>
    <lineage>
        <taxon>Bacteria</taxon>
        <taxon>Bacillati</taxon>
        <taxon>Chloroflexota</taxon>
        <taxon>Caldilineae</taxon>
        <taxon>Caldilineales</taxon>
        <taxon>Caldilineaceae</taxon>
        <taxon>Litorilinea</taxon>
    </lineage>
</organism>
<proteinExistence type="inferred from homology"/>
<dbReference type="InParanoid" id="A0A540VB14"/>
<sequence>MASTTPRTCGALALRFSRPEPQSPTRLHVQRQEPPLRVIRAFPIGEQGALVHLHNVSGGVLGGDQLTVEVTVEPGAYAQLTTTGATRLYRPRPHSPPACQHTDLRVGAGGILEYLPDPIIPFTAARYRQQTHVLLEADAGFFGWEVVAPGREASGERFAYTWLELALTIEAVEPADEQTEASSVEGRRPIALERARLEPAPRPPASPIRLGPYLHYANFYACRVGVPHERWLALEETLADLADSLSQEGRCLWGASTLAAHGVAVRGVASQGRDLLQGLPRFWQEARRFLYGSTGEMPRKLY</sequence>
<evidence type="ECO:0000313" key="5">
    <source>
        <dbReference type="Proteomes" id="UP000317371"/>
    </source>
</evidence>
<dbReference type="AlphaFoldDB" id="A0A540VB14"/>
<evidence type="ECO:0000256" key="2">
    <source>
        <dbReference type="ARBA" id="ARBA00023186"/>
    </source>
</evidence>
<reference evidence="4 5" key="1">
    <citation type="submission" date="2019-06" db="EMBL/GenBank/DDBJ databases">
        <title>Genome sequence of Litorilinea aerophila BAA-2444.</title>
        <authorList>
            <person name="Maclea K.S."/>
            <person name="Maurais E.G."/>
            <person name="Iannazzi L.C."/>
        </authorList>
    </citation>
    <scope>NUCLEOTIDE SEQUENCE [LARGE SCALE GENOMIC DNA]</scope>
    <source>
        <strain evidence="4 5">ATCC BAA-2444</strain>
    </source>
</reference>
<dbReference type="PANTHER" id="PTHR33643:SF1">
    <property type="entry name" value="UREASE ACCESSORY PROTEIN D"/>
    <property type="match status" value="1"/>
</dbReference>
<dbReference type="Pfam" id="PF01774">
    <property type="entry name" value="UreD"/>
    <property type="match status" value="1"/>
</dbReference>
<comment type="subcellular location">
    <subcellularLocation>
        <location evidence="3">Cytoplasm</location>
    </subcellularLocation>
</comment>
<dbReference type="RefSeq" id="WP_141611731.1">
    <property type="nucleotide sequence ID" value="NZ_VIGC02000030.1"/>
</dbReference>
<dbReference type="GO" id="GO:0016151">
    <property type="term" value="F:nickel cation binding"/>
    <property type="evidence" value="ECO:0007669"/>
    <property type="project" value="UniProtKB-UniRule"/>
</dbReference>
<dbReference type="PANTHER" id="PTHR33643">
    <property type="entry name" value="UREASE ACCESSORY PROTEIN D"/>
    <property type="match status" value="1"/>
</dbReference>
<keyword evidence="3" id="KW-0963">Cytoplasm</keyword>
<gene>
    <name evidence="3" type="primary">ureD</name>
    <name evidence="4" type="ORF">FKZ61_18930</name>
</gene>
<protein>
    <recommendedName>
        <fullName evidence="3">Urease accessory protein UreD</fullName>
    </recommendedName>
</protein>
<keyword evidence="5" id="KW-1185">Reference proteome</keyword>
<comment type="similarity">
    <text evidence="1 3">Belongs to the UreD family.</text>
</comment>